<feature type="compositionally biased region" description="Low complexity" evidence="6">
    <location>
        <begin position="458"/>
        <end position="481"/>
    </location>
</feature>
<evidence type="ECO:0000313" key="8">
    <source>
        <dbReference type="EMBL" id="OOC11085.1"/>
    </source>
</evidence>
<feature type="transmembrane region" description="Helical" evidence="7">
    <location>
        <begin position="210"/>
        <end position="230"/>
    </location>
</feature>
<feature type="transmembrane region" description="Helical" evidence="7">
    <location>
        <begin position="237"/>
        <end position="259"/>
    </location>
</feature>
<dbReference type="PANTHER" id="PTHR30213">
    <property type="entry name" value="INNER MEMBRANE PROTEIN YHJD"/>
    <property type="match status" value="1"/>
</dbReference>
<evidence type="ECO:0000256" key="4">
    <source>
        <dbReference type="ARBA" id="ARBA00022989"/>
    </source>
</evidence>
<dbReference type="PANTHER" id="PTHR30213:SF0">
    <property type="entry name" value="UPF0761 MEMBRANE PROTEIN YIHY"/>
    <property type="match status" value="1"/>
</dbReference>
<dbReference type="AlphaFoldDB" id="A0A1V3A174"/>
<keyword evidence="4 7" id="KW-1133">Transmembrane helix</keyword>
<evidence type="ECO:0000256" key="1">
    <source>
        <dbReference type="ARBA" id="ARBA00004651"/>
    </source>
</evidence>
<dbReference type="GO" id="GO:0005886">
    <property type="term" value="C:plasma membrane"/>
    <property type="evidence" value="ECO:0007669"/>
    <property type="project" value="UniProtKB-SubCell"/>
</dbReference>
<protein>
    <submittedName>
        <fullName evidence="8">Ribonuclease BN</fullName>
    </submittedName>
</protein>
<accession>A0A1V3A174</accession>
<evidence type="ECO:0000256" key="5">
    <source>
        <dbReference type="ARBA" id="ARBA00023136"/>
    </source>
</evidence>
<organism evidence="8 9">
    <name type="scientific">Thioalkalivibrio halophilus</name>
    <dbReference type="NCBI Taxonomy" id="252474"/>
    <lineage>
        <taxon>Bacteria</taxon>
        <taxon>Pseudomonadati</taxon>
        <taxon>Pseudomonadota</taxon>
        <taxon>Gammaproteobacteria</taxon>
        <taxon>Chromatiales</taxon>
        <taxon>Ectothiorhodospiraceae</taxon>
        <taxon>Thioalkalivibrio</taxon>
    </lineage>
</organism>
<feature type="region of interest" description="Disordered" evidence="6">
    <location>
        <begin position="442"/>
        <end position="481"/>
    </location>
</feature>
<comment type="subcellular location">
    <subcellularLocation>
        <location evidence="1">Cell membrane</location>
        <topology evidence="1">Multi-pass membrane protein</topology>
    </subcellularLocation>
</comment>
<feature type="transmembrane region" description="Helical" evidence="7">
    <location>
        <begin position="271"/>
        <end position="302"/>
    </location>
</feature>
<sequence length="481" mass="51761">MGDNASLGTRLEAARHRLERLVLESDLAAMPRWKALGLGILRGLYALIREVAEGQLTLRAMSLVYTTLLSFVPLLALSFSVLKGFGAHNAVEPLLLEFLEPLGEQGVDIADNVVGFVDNMRVGALGAVGLIFLVYTVVALVQKIEAAFNTIWRVETQRSLAQRFSSYLSVIMIGPLLVFAALGITATVMSSEAMQAVAGVEPFGRVISELSRLVPYLLIIAAFAFIYMFVPNTRVRLAPALAGAVVAGVLWQSMGWVFANMVAGSTRYDAIYSSFAIMILLLIWIYLAWLILLIGSNVAFYVQHPEYMNVRGRRPRLSAAAHERLGLNLMQVVGRHFVEGRTPPTVDDVAAELYVPGNSLGGAARALEAAGLLRRTEALGLVPGRDLGHLPVAEVLHALREDQEDPALRTLHGDAAVESALEELDVARRHHLGARTMRDLLDRAGVQPAKPAQEDADAGPGPSPGSRAGESRPGSGASLAP</sequence>
<proteinExistence type="predicted"/>
<dbReference type="OrthoDB" id="9808671at2"/>
<keyword evidence="2" id="KW-1003">Cell membrane</keyword>
<evidence type="ECO:0000256" key="2">
    <source>
        <dbReference type="ARBA" id="ARBA00022475"/>
    </source>
</evidence>
<keyword evidence="5 7" id="KW-0472">Membrane</keyword>
<dbReference type="InterPro" id="IPR017039">
    <property type="entry name" value="Virul_fac_BrkB"/>
</dbReference>
<keyword evidence="9" id="KW-1185">Reference proteome</keyword>
<keyword evidence="3 7" id="KW-0812">Transmembrane</keyword>
<evidence type="ECO:0000313" key="9">
    <source>
        <dbReference type="Proteomes" id="UP000189177"/>
    </source>
</evidence>
<dbReference type="EMBL" id="MUZR01000007">
    <property type="protein sequence ID" value="OOC11085.1"/>
    <property type="molecule type" value="Genomic_DNA"/>
</dbReference>
<feature type="transmembrane region" description="Helical" evidence="7">
    <location>
        <begin position="122"/>
        <end position="141"/>
    </location>
</feature>
<dbReference type="Proteomes" id="UP000189177">
    <property type="component" value="Unassembled WGS sequence"/>
</dbReference>
<comment type="caution">
    <text evidence="8">The sequence shown here is derived from an EMBL/GenBank/DDBJ whole genome shotgun (WGS) entry which is preliminary data.</text>
</comment>
<feature type="transmembrane region" description="Helical" evidence="7">
    <location>
        <begin position="167"/>
        <end position="190"/>
    </location>
</feature>
<evidence type="ECO:0000256" key="6">
    <source>
        <dbReference type="SAM" id="MobiDB-lite"/>
    </source>
</evidence>
<name>A0A1V3A174_9GAMM</name>
<gene>
    <name evidence="8" type="ORF">B1A74_02875</name>
</gene>
<dbReference type="Pfam" id="PF03631">
    <property type="entry name" value="Virul_fac_BrkB"/>
    <property type="match status" value="1"/>
</dbReference>
<dbReference type="STRING" id="252474.B1A74_02875"/>
<dbReference type="NCBIfam" id="TIGR00765">
    <property type="entry name" value="yihY_not_rbn"/>
    <property type="match status" value="1"/>
</dbReference>
<feature type="transmembrane region" description="Helical" evidence="7">
    <location>
        <begin position="60"/>
        <end position="82"/>
    </location>
</feature>
<reference evidence="8 9" key="1">
    <citation type="submission" date="2017-02" db="EMBL/GenBank/DDBJ databases">
        <title>Genomic diversity within the haloalkaliphilic genus Thioalkalivibrio.</title>
        <authorList>
            <person name="Ahn A.-C."/>
            <person name="Meier-Kolthoff J."/>
            <person name="Overmars L."/>
            <person name="Richter M."/>
            <person name="Woyke T."/>
            <person name="Sorokin D.Y."/>
            <person name="Muyzer G."/>
        </authorList>
    </citation>
    <scope>NUCLEOTIDE SEQUENCE [LARGE SCALE GENOMIC DNA]</scope>
    <source>
        <strain evidence="8 9">HL17</strain>
    </source>
</reference>
<evidence type="ECO:0000256" key="7">
    <source>
        <dbReference type="SAM" id="Phobius"/>
    </source>
</evidence>
<evidence type="ECO:0000256" key="3">
    <source>
        <dbReference type="ARBA" id="ARBA00022692"/>
    </source>
</evidence>
<dbReference type="RefSeq" id="WP_018946295.1">
    <property type="nucleotide sequence ID" value="NZ_MUZR01000007.1"/>
</dbReference>